<evidence type="ECO:0000313" key="2">
    <source>
        <dbReference type="EMBL" id="KAA1135924.1"/>
    </source>
</evidence>
<evidence type="ECO:0000256" key="1">
    <source>
        <dbReference type="SAM" id="MobiDB-lite"/>
    </source>
</evidence>
<organism evidence="2 3">
    <name type="scientific">Puccinia graminis f. sp. tritici</name>
    <dbReference type="NCBI Taxonomy" id="56615"/>
    <lineage>
        <taxon>Eukaryota</taxon>
        <taxon>Fungi</taxon>
        <taxon>Dikarya</taxon>
        <taxon>Basidiomycota</taxon>
        <taxon>Pucciniomycotina</taxon>
        <taxon>Pucciniomycetes</taxon>
        <taxon>Pucciniales</taxon>
        <taxon>Pucciniaceae</taxon>
        <taxon>Puccinia</taxon>
    </lineage>
</organism>
<feature type="compositionally biased region" description="Polar residues" evidence="1">
    <location>
        <begin position="31"/>
        <end position="49"/>
    </location>
</feature>
<sequence>MDPNTTTGLSFPNFTTTTANLSASRPFGGQHPTTSAPLSRRPSANQHILTNNSNNNNEQTNNTNIGIRRNPSINHHNPLHQSPQAPHSTQPTIIKHPPTPPPPLPTTGTTPATTSRTTHRKLSVASLRSGINNSKSNSNQRNQNEHPPNQIPSSPFPASPNRCSPQLDSSPTPRGSYLNQLIT</sequence>
<comment type="caution">
    <text evidence="2">The sequence shown here is derived from an EMBL/GenBank/DDBJ whole genome shotgun (WGS) entry which is preliminary data.</text>
</comment>
<feature type="compositionally biased region" description="Low complexity" evidence="1">
    <location>
        <begin position="106"/>
        <end position="116"/>
    </location>
</feature>
<feature type="compositionally biased region" description="Polar residues" evidence="1">
    <location>
        <begin position="161"/>
        <end position="183"/>
    </location>
</feature>
<reference evidence="2 3" key="1">
    <citation type="submission" date="2019-05" db="EMBL/GenBank/DDBJ databases">
        <title>Emergence of the Ug99 lineage of the wheat stem rust pathogen through somatic hybridization.</title>
        <authorList>
            <person name="Li F."/>
            <person name="Upadhyaya N.M."/>
            <person name="Sperschneider J."/>
            <person name="Matny O."/>
            <person name="Nguyen-Phuc H."/>
            <person name="Mago R."/>
            <person name="Raley C."/>
            <person name="Miller M.E."/>
            <person name="Silverstein K.A.T."/>
            <person name="Henningsen E."/>
            <person name="Hirsch C.D."/>
            <person name="Visser B."/>
            <person name="Pretorius Z.A."/>
            <person name="Steffenson B.J."/>
            <person name="Schwessinger B."/>
            <person name="Dodds P.N."/>
            <person name="Figueroa M."/>
        </authorList>
    </citation>
    <scope>NUCLEOTIDE SEQUENCE [LARGE SCALE GENOMIC DNA]</scope>
    <source>
        <strain evidence="2 3">Ug99</strain>
    </source>
</reference>
<feature type="compositionally biased region" description="Polar residues" evidence="1">
    <location>
        <begin position="1"/>
        <end position="23"/>
    </location>
</feature>
<dbReference type="EMBL" id="VDEP01000036">
    <property type="protein sequence ID" value="KAA1135924.1"/>
    <property type="molecule type" value="Genomic_DNA"/>
</dbReference>
<feature type="region of interest" description="Disordered" evidence="1">
    <location>
        <begin position="1"/>
        <end position="183"/>
    </location>
</feature>
<feature type="compositionally biased region" description="Low complexity" evidence="1">
    <location>
        <begin position="50"/>
        <end position="64"/>
    </location>
</feature>
<feature type="compositionally biased region" description="Low complexity" evidence="1">
    <location>
        <begin position="132"/>
        <end position="142"/>
    </location>
</feature>
<name>A0A5B0SHG8_PUCGR</name>
<dbReference type="AlphaFoldDB" id="A0A5B0SHG8"/>
<feature type="compositionally biased region" description="Polar residues" evidence="1">
    <location>
        <begin position="71"/>
        <end position="88"/>
    </location>
</feature>
<evidence type="ECO:0000313" key="3">
    <source>
        <dbReference type="Proteomes" id="UP000325313"/>
    </source>
</evidence>
<gene>
    <name evidence="2" type="primary">TAO3_2</name>
    <name evidence="2" type="ORF">PGTUg99_000432</name>
</gene>
<dbReference type="Proteomes" id="UP000325313">
    <property type="component" value="Unassembled WGS sequence"/>
</dbReference>
<protein>
    <submittedName>
        <fullName evidence="2">Cell morphoproteinsis protein PAG1</fullName>
    </submittedName>
</protein>
<accession>A0A5B0SHG8</accession>
<proteinExistence type="predicted"/>